<dbReference type="OrthoDB" id="5173582at2"/>
<proteinExistence type="predicted"/>
<dbReference type="AlphaFoldDB" id="A0A1I7G4I1"/>
<dbReference type="Pfam" id="PF11316">
    <property type="entry name" value="Rhamno_transf"/>
    <property type="match status" value="1"/>
</dbReference>
<dbReference type="Proteomes" id="UP000198693">
    <property type="component" value="Unassembled WGS sequence"/>
</dbReference>
<name>A0A1I7G4I1_9GAMM</name>
<keyword evidence="1" id="KW-0808">Transferase</keyword>
<dbReference type="RefSeq" id="WP_089793123.1">
    <property type="nucleotide sequence ID" value="NZ_FPBP01000002.1"/>
</dbReference>
<protein>
    <submittedName>
        <fullName evidence="1">Putative rhamnosyl transferase</fullName>
    </submittedName>
</protein>
<evidence type="ECO:0000313" key="2">
    <source>
        <dbReference type="Proteomes" id="UP000198693"/>
    </source>
</evidence>
<sequence>MSKDEKWEKIFEKENSKIKKEKIVIFVRFSHIQADRHPFQQHGGAAINGKVDVEKKARFLFNEERMEERFCLFENLCLPSLDAQEDKEFIVCLRCSDLLPDKWKERLYKAVEKRKYIYTYFISADVNPVKFERELLSAKLLKDEKGAVITARLDDDDAVSYDYVSRLKNYLKLAFFGYAVSFPKGYYVGKSHQENSFILIKEKKPFIAAGLAYVSGRYRLHDFVMSIKGNHLKIDEYVPSVIDSREPCYLVSTHEYNDSYRYNRDEFKKAECLSALKVNEMINVRFPGVDVTKVFKFK</sequence>
<keyword evidence="2" id="KW-1185">Reference proteome</keyword>
<dbReference type="GO" id="GO:0016740">
    <property type="term" value="F:transferase activity"/>
    <property type="evidence" value="ECO:0007669"/>
    <property type="project" value="UniProtKB-KW"/>
</dbReference>
<accession>A0A1I7G4I1</accession>
<evidence type="ECO:0000313" key="1">
    <source>
        <dbReference type="EMBL" id="SFU43375.1"/>
    </source>
</evidence>
<dbReference type="STRING" id="463301.SAMN04487955_102246"/>
<dbReference type="EMBL" id="FPBP01000002">
    <property type="protein sequence ID" value="SFU43375.1"/>
    <property type="molecule type" value="Genomic_DNA"/>
</dbReference>
<dbReference type="InterPro" id="IPR021466">
    <property type="entry name" value="Put_rhamnosyl_transferase"/>
</dbReference>
<gene>
    <name evidence="1" type="ORF">SAMN04487955_102246</name>
</gene>
<organism evidence="1 2">
    <name type="scientific">Halomonas korlensis</name>
    <dbReference type="NCBI Taxonomy" id="463301"/>
    <lineage>
        <taxon>Bacteria</taxon>
        <taxon>Pseudomonadati</taxon>
        <taxon>Pseudomonadota</taxon>
        <taxon>Gammaproteobacteria</taxon>
        <taxon>Oceanospirillales</taxon>
        <taxon>Halomonadaceae</taxon>
        <taxon>Halomonas</taxon>
    </lineage>
</organism>
<reference evidence="2" key="1">
    <citation type="submission" date="2016-10" db="EMBL/GenBank/DDBJ databases">
        <authorList>
            <person name="Varghese N."/>
            <person name="Submissions S."/>
        </authorList>
    </citation>
    <scope>NUCLEOTIDE SEQUENCE [LARGE SCALE GENOMIC DNA]</scope>
    <source>
        <strain evidence="2">CGMCC 1.6981</strain>
    </source>
</reference>